<proteinExistence type="predicted"/>
<dbReference type="RefSeq" id="WP_205311015.1">
    <property type="nucleotide sequence ID" value="NZ_JAERPS020000003.1"/>
</dbReference>
<evidence type="ECO:0000313" key="1">
    <source>
        <dbReference type="EMBL" id="MBZ9611976.1"/>
    </source>
</evidence>
<sequence>MFITSNTCGTADGMLYNEPVPGTYVFQFPVEEKEGYKFCYLLSGKAFHHSCTLSTSIWEVKSSIVDFFGIWHDGLFHTYHIK</sequence>
<organism evidence="1 2">
    <name type="scientific">Rheinheimera maricola</name>
    <dbReference type="NCBI Taxonomy" id="2793282"/>
    <lineage>
        <taxon>Bacteria</taxon>
        <taxon>Pseudomonadati</taxon>
        <taxon>Pseudomonadota</taxon>
        <taxon>Gammaproteobacteria</taxon>
        <taxon>Chromatiales</taxon>
        <taxon>Chromatiaceae</taxon>
        <taxon>Rheinheimera</taxon>
    </lineage>
</organism>
<protein>
    <recommendedName>
        <fullName evidence="3">GOLD domain-containing protein</fullName>
    </recommendedName>
</protein>
<dbReference type="EMBL" id="JAERPS020000003">
    <property type="protein sequence ID" value="MBZ9611976.1"/>
    <property type="molecule type" value="Genomic_DNA"/>
</dbReference>
<name>A0ABS7X9I4_9GAMM</name>
<keyword evidence="2" id="KW-1185">Reference proteome</keyword>
<dbReference type="Proteomes" id="UP000663814">
    <property type="component" value="Unassembled WGS sequence"/>
</dbReference>
<reference evidence="1 2" key="1">
    <citation type="submission" date="2020-12" db="EMBL/GenBank/DDBJ databases">
        <authorList>
            <person name="Ruan W."/>
            <person name="Khan S.A."/>
            <person name="Jeon C.O."/>
        </authorList>
    </citation>
    <scope>NUCLEOTIDE SEQUENCE [LARGE SCALE GENOMIC DNA]</scope>
    <source>
        <strain evidence="1 2">MA-13</strain>
    </source>
</reference>
<comment type="caution">
    <text evidence="1">The sequence shown here is derived from an EMBL/GenBank/DDBJ whole genome shotgun (WGS) entry which is preliminary data.</text>
</comment>
<reference evidence="1 2" key="2">
    <citation type="submission" date="2021-08" db="EMBL/GenBank/DDBJ databases">
        <title>Rheinheimera aquimaris sp. nov., isolated from seawater of the East Sea in Korea.</title>
        <authorList>
            <person name="Kim K.H."/>
            <person name="Wenting R."/>
            <person name="Kim K.R."/>
            <person name="Jeon C.O."/>
        </authorList>
    </citation>
    <scope>NUCLEOTIDE SEQUENCE [LARGE SCALE GENOMIC DNA]</scope>
    <source>
        <strain evidence="1 2">MA-13</strain>
    </source>
</reference>
<evidence type="ECO:0008006" key="3">
    <source>
        <dbReference type="Google" id="ProtNLM"/>
    </source>
</evidence>
<evidence type="ECO:0000313" key="2">
    <source>
        <dbReference type="Proteomes" id="UP000663814"/>
    </source>
</evidence>
<accession>A0ABS7X9I4</accession>
<gene>
    <name evidence="1" type="ORF">I4W93_010245</name>
</gene>